<dbReference type="InterPro" id="IPR005570">
    <property type="entry name" value="RPABC3"/>
</dbReference>
<comment type="function">
    <text evidence="4">DNA-dependent RNA polymerase catalyzes the transcription of DNA into RNA using the four ribonucleoside triphosphates as substrates. Common component of RNA polymerases I, II and III which synthesize ribosomal RNA precursors, mRNA precursors and many functional non-coding RNAs, and small RNAs, such as 5S rRNA and tRNAs, respectively.</text>
</comment>
<dbReference type="PANTHER" id="PTHR10917">
    <property type="entry name" value="DNA-DIRECTED RNA POLYMERASES I, II, AND III SUBUNIT RPABC3"/>
    <property type="match status" value="1"/>
</dbReference>
<keyword evidence="5" id="KW-0804">Transcription</keyword>
<dbReference type="Pfam" id="PF03870">
    <property type="entry name" value="RNA_pol_Rpb8"/>
    <property type="match status" value="1"/>
</dbReference>
<accession>A0A6A5KZQ0</accession>
<dbReference type="GO" id="GO:0005665">
    <property type="term" value="C:RNA polymerase II, core complex"/>
    <property type="evidence" value="ECO:0007669"/>
    <property type="project" value="UniProtKB-UniRule"/>
</dbReference>
<keyword evidence="3 4" id="KW-0539">Nucleus</keyword>
<dbReference type="GO" id="GO:0005666">
    <property type="term" value="C:RNA polymerase III complex"/>
    <property type="evidence" value="ECO:0007669"/>
    <property type="project" value="TreeGrafter"/>
</dbReference>
<dbReference type="Gene3D" id="2.40.50.140">
    <property type="entry name" value="Nucleic acid-binding proteins"/>
    <property type="match status" value="1"/>
</dbReference>
<dbReference type="PIRSF" id="PIRSF000779">
    <property type="entry name" value="RNA_pol_Rpb8"/>
    <property type="match status" value="1"/>
</dbReference>
<dbReference type="PANTHER" id="PTHR10917:SF0">
    <property type="entry name" value="DNA-DIRECTED RNA POLYMERASES I, II, AND III SUBUNIT RPABC3"/>
    <property type="match status" value="1"/>
</dbReference>
<dbReference type="SMART" id="SM00658">
    <property type="entry name" value="RPOL8c"/>
    <property type="match status" value="1"/>
</dbReference>
<dbReference type="OrthoDB" id="20018at2759"/>
<dbReference type="AlphaFoldDB" id="A0A6A5KZQ0"/>
<evidence type="ECO:0000313" key="6">
    <source>
        <dbReference type="Proteomes" id="UP000800040"/>
    </source>
</evidence>
<dbReference type="GO" id="GO:0005736">
    <property type="term" value="C:RNA polymerase I complex"/>
    <property type="evidence" value="ECO:0007669"/>
    <property type="project" value="TreeGrafter"/>
</dbReference>
<comment type="subcellular location">
    <subcellularLocation>
        <location evidence="1">Nucleus</location>
    </subcellularLocation>
</comment>
<evidence type="ECO:0000256" key="3">
    <source>
        <dbReference type="ARBA" id="ARBA00023242"/>
    </source>
</evidence>
<dbReference type="GO" id="GO:0003899">
    <property type="term" value="F:DNA-directed RNA polymerase activity"/>
    <property type="evidence" value="ECO:0007669"/>
    <property type="project" value="UniProtKB-UniRule"/>
</dbReference>
<evidence type="ECO:0000313" key="5">
    <source>
        <dbReference type="EMBL" id="KAF1839383.1"/>
    </source>
</evidence>
<keyword evidence="5" id="KW-0240">DNA-directed RNA polymerase</keyword>
<name>A0A6A5KZQ0_9PLEO</name>
<reference evidence="5" key="1">
    <citation type="submission" date="2020-01" db="EMBL/GenBank/DDBJ databases">
        <authorList>
            <consortium name="DOE Joint Genome Institute"/>
            <person name="Haridas S."/>
            <person name="Albert R."/>
            <person name="Binder M."/>
            <person name="Bloem J."/>
            <person name="Labutti K."/>
            <person name="Salamov A."/>
            <person name="Andreopoulos B."/>
            <person name="Baker S.E."/>
            <person name="Barry K."/>
            <person name="Bills G."/>
            <person name="Bluhm B.H."/>
            <person name="Cannon C."/>
            <person name="Castanera R."/>
            <person name="Culley D.E."/>
            <person name="Daum C."/>
            <person name="Ezra D."/>
            <person name="Gonzalez J.B."/>
            <person name="Henrissat B."/>
            <person name="Kuo A."/>
            <person name="Liang C."/>
            <person name="Lipzen A."/>
            <person name="Lutzoni F."/>
            <person name="Magnuson J."/>
            <person name="Mondo S."/>
            <person name="Nolan M."/>
            <person name="Ohm R."/>
            <person name="Pangilinan J."/>
            <person name="Park H.-J."/>
            <person name="Ramirez L."/>
            <person name="Alfaro M."/>
            <person name="Sun H."/>
            <person name="Tritt A."/>
            <person name="Yoshinaga Y."/>
            <person name="Zwiers L.-H."/>
            <person name="Turgeon B.G."/>
            <person name="Goodwin S.B."/>
            <person name="Spatafora J.W."/>
            <person name="Crous P.W."/>
            <person name="Grigoriev I.V."/>
        </authorList>
    </citation>
    <scope>NUCLEOTIDE SEQUENCE</scope>
    <source>
        <strain evidence="5">P77</strain>
    </source>
</reference>
<protein>
    <recommendedName>
        <fullName evidence="4">DNA-directed RNA polymerases I, II, and III subunit RPABC3</fullName>
    </recommendedName>
</protein>
<dbReference type="InterPro" id="IPR012340">
    <property type="entry name" value="NA-bd_OB-fold"/>
</dbReference>
<sequence>MADAQVFEETFNITSINNEKYDRVSRIFGTSSDNQITMTLDINHELFNVREGATINLVLATTLSLDGSAKGENDTMWRTVGKQGVTTLADMYDYVCYGKNYRMEGGDGDTIKYFASFGGLLLYMEGPHRKLNGLKIDDIYMLLKHS</sequence>
<evidence type="ECO:0000256" key="4">
    <source>
        <dbReference type="PIRNR" id="PIRNR000779"/>
    </source>
</evidence>
<gene>
    <name evidence="5" type="ORF">BDW02DRAFT_150442</name>
</gene>
<evidence type="ECO:0000256" key="1">
    <source>
        <dbReference type="ARBA" id="ARBA00004123"/>
    </source>
</evidence>
<comment type="similarity">
    <text evidence="2 4">Belongs to the eukaryotic RPB8 RNA polymerase subunit family.</text>
</comment>
<proteinExistence type="inferred from homology"/>
<dbReference type="Proteomes" id="UP000800040">
    <property type="component" value="Unassembled WGS sequence"/>
</dbReference>
<dbReference type="EMBL" id="ML975245">
    <property type="protein sequence ID" value="KAF1839383.1"/>
    <property type="molecule type" value="Genomic_DNA"/>
</dbReference>
<evidence type="ECO:0000256" key="2">
    <source>
        <dbReference type="ARBA" id="ARBA00008912"/>
    </source>
</evidence>
<dbReference type="GO" id="GO:0006351">
    <property type="term" value="P:DNA-templated transcription"/>
    <property type="evidence" value="ECO:0007669"/>
    <property type="project" value="UniProtKB-UniRule"/>
</dbReference>
<organism evidence="5 6">
    <name type="scientific">Decorospora gaudefroyi</name>
    <dbReference type="NCBI Taxonomy" id="184978"/>
    <lineage>
        <taxon>Eukaryota</taxon>
        <taxon>Fungi</taxon>
        <taxon>Dikarya</taxon>
        <taxon>Ascomycota</taxon>
        <taxon>Pezizomycotina</taxon>
        <taxon>Dothideomycetes</taxon>
        <taxon>Pleosporomycetidae</taxon>
        <taxon>Pleosporales</taxon>
        <taxon>Pleosporineae</taxon>
        <taxon>Pleosporaceae</taxon>
        <taxon>Decorospora</taxon>
    </lineage>
</organism>
<keyword evidence="6" id="KW-1185">Reference proteome</keyword>
<dbReference type="SUPFAM" id="SSF50249">
    <property type="entry name" value="Nucleic acid-binding proteins"/>
    <property type="match status" value="1"/>
</dbReference>
<dbReference type="FunFam" id="2.40.50.140:FF:000191">
    <property type="entry name" value="DNA-directed RNA polymerases I, II, and III subunit RPABC3"/>
    <property type="match status" value="1"/>
</dbReference>